<dbReference type="EMBL" id="CP036271">
    <property type="protein sequence ID" value="QDT54995.1"/>
    <property type="molecule type" value="Genomic_DNA"/>
</dbReference>
<dbReference type="OrthoDB" id="255440at2"/>
<sequence>MTDATTLVLRRRWQAPRTDGGLLDSPRLADAGEVAAHNRDRLLASSVVIDGQPLPELRARARSESLLAGRRFLSELSGGQFASTSPCCCHADFDRRVRDSLWFVAGHQPTLTHAGVWVKNIAAALIAEKHSGIGANLIVDQDVISSRAVAVPVGPVASPRTSTVAFDEPAGARPGEEARISDLDQFRQFGDSVTDIVQREWGFTPLLNEVWPAAVTEARNSGRLTRALSAARIALERRHGLSNAEVELSAVSSTSAFLHFFRHLAIRGAEFRESYNARLAEYRQVNRVRSTAHPVPDLAVDGDAHELPFWLYFEGDLHRRRLFVRRSGDSIELSDGEKTLGAFSAAESAEGSESRIAELRELLCCGVRLRPRALATTLFSRLLLADLFIHGIGGAKYDEMTDALGAEFFGLEMPAYMTLTGSRWLPLGGGFPNAREHWRSAQRAVRDARYNAEKFSEARHGELAREKQRLVAELKELKASRSGGRTGRSARRGVARTLRAVEQQLAALVEHRLPSLLDDQRRAAAKVEANRVLQSREFAAVLHPMDSYADWMSQIRSAID</sequence>
<name>A0A517SFT9_9PLAN</name>
<gene>
    <name evidence="1" type="ORF">Pan44_30360</name>
</gene>
<dbReference type="AlphaFoldDB" id="A0A517SFT9"/>
<accession>A0A517SFT9</accession>
<dbReference type="KEGG" id="ccos:Pan44_30360"/>
<dbReference type="InParanoid" id="A0A517SFT9"/>
<organism evidence="1 2">
    <name type="scientific">Caulifigura coniformis</name>
    <dbReference type="NCBI Taxonomy" id="2527983"/>
    <lineage>
        <taxon>Bacteria</taxon>
        <taxon>Pseudomonadati</taxon>
        <taxon>Planctomycetota</taxon>
        <taxon>Planctomycetia</taxon>
        <taxon>Planctomycetales</taxon>
        <taxon>Planctomycetaceae</taxon>
        <taxon>Caulifigura</taxon>
    </lineage>
</organism>
<dbReference type="Proteomes" id="UP000315700">
    <property type="component" value="Chromosome"/>
</dbReference>
<protein>
    <submittedName>
        <fullName evidence="1">Uncharacterized protein</fullName>
    </submittedName>
</protein>
<keyword evidence="2" id="KW-1185">Reference proteome</keyword>
<dbReference type="RefSeq" id="WP_145030798.1">
    <property type="nucleotide sequence ID" value="NZ_CP036271.1"/>
</dbReference>
<evidence type="ECO:0000313" key="1">
    <source>
        <dbReference type="EMBL" id="QDT54995.1"/>
    </source>
</evidence>
<proteinExistence type="predicted"/>
<evidence type="ECO:0000313" key="2">
    <source>
        <dbReference type="Proteomes" id="UP000315700"/>
    </source>
</evidence>
<reference evidence="1 2" key="1">
    <citation type="submission" date="2019-02" db="EMBL/GenBank/DDBJ databases">
        <title>Deep-cultivation of Planctomycetes and their phenomic and genomic characterization uncovers novel biology.</title>
        <authorList>
            <person name="Wiegand S."/>
            <person name="Jogler M."/>
            <person name="Boedeker C."/>
            <person name="Pinto D."/>
            <person name="Vollmers J."/>
            <person name="Rivas-Marin E."/>
            <person name="Kohn T."/>
            <person name="Peeters S.H."/>
            <person name="Heuer A."/>
            <person name="Rast P."/>
            <person name="Oberbeckmann S."/>
            <person name="Bunk B."/>
            <person name="Jeske O."/>
            <person name="Meyerdierks A."/>
            <person name="Storesund J.E."/>
            <person name="Kallscheuer N."/>
            <person name="Luecker S."/>
            <person name="Lage O.M."/>
            <person name="Pohl T."/>
            <person name="Merkel B.J."/>
            <person name="Hornburger P."/>
            <person name="Mueller R.-W."/>
            <person name="Bruemmer F."/>
            <person name="Labrenz M."/>
            <person name="Spormann A.M."/>
            <person name="Op den Camp H."/>
            <person name="Overmann J."/>
            <person name="Amann R."/>
            <person name="Jetten M.S.M."/>
            <person name="Mascher T."/>
            <person name="Medema M.H."/>
            <person name="Devos D.P."/>
            <person name="Kaster A.-K."/>
            <person name="Ovreas L."/>
            <person name="Rohde M."/>
            <person name="Galperin M.Y."/>
            <person name="Jogler C."/>
        </authorList>
    </citation>
    <scope>NUCLEOTIDE SEQUENCE [LARGE SCALE GENOMIC DNA]</scope>
    <source>
        <strain evidence="1 2">Pan44</strain>
    </source>
</reference>